<organism evidence="7 8">
    <name type="scientific">Vannielia litorea</name>
    <dbReference type="NCBI Taxonomy" id="1217970"/>
    <lineage>
        <taxon>Bacteria</taxon>
        <taxon>Pseudomonadati</taxon>
        <taxon>Pseudomonadota</taxon>
        <taxon>Alphaproteobacteria</taxon>
        <taxon>Rhodobacterales</taxon>
        <taxon>Paracoccaceae</taxon>
        <taxon>Vannielia</taxon>
    </lineage>
</organism>
<proteinExistence type="predicted"/>
<dbReference type="PANTHER" id="PTHR13789:SF318">
    <property type="entry name" value="GERANYLGERANYL DIPHOSPHATE REDUCTASE"/>
    <property type="match status" value="1"/>
</dbReference>
<dbReference type="GO" id="GO:0071949">
    <property type="term" value="F:FAD binding"/>
    <property type="evidence" value="ECO:0007669"/>
    <property type="project" value="InterPro"/>
</dbReference>
<dbReference type="InterPro" id="IPR050493">
    <property type="entry name" value="FAD-dep_Monooxygenase_BioMet"/>
</dbReference>
<evidence type="ECO:0000256" key="5">
    <source>
        <dbReference type="ARBA" id="ARBA00023033"/>
    </source>
</evidence>
<dbReference type="AlphaFoldDB" id="A0A1N6FNU4"/>
<evidence type="ECO:0000256" key="4">
    <source>
        <dbReference type="ARBA" id="ARBA00023002"/>
    </source>
</evidence>
<dbReference type="Proteomes" id="UP000184932">
    <property type="component" value="Unassembled WGS sequence"/>
</dbReference>
<dbReference type="InterPro" id="IPR036188">
    <property type="entry name" value="FAD/NAD-bd_sf"/>
</dbReference>
<dbReference type="InterPro" id="IPR002938">
    <property type="entry name" value="FAD-bd"/>
</dbReference>
<reference evidence="8" key="1">
    <citation type="submission" date="2016-11" db="EMBL/GenBank/DDBJ databases">
        <authorList>
            <person name="Varghese N."/>
            <person name="Submissions S."/>
        </authorList>
    </citation>
    <scope>NUCLEOTIDE SEQUENCE [LARGE SCALE GENOMIC DNA]</scope>
    <source>
        <strain evidence="8">DSM 29440</strain>
    </source>
</reference>
<keyword evidence="4" id="KW-0560">Oxidoreductase</keyword>
<accession>A0A1N6FNU4</accession>
<name>A0A1N6FNU4_9RHOB</name>
<protein>
    <submittedName>
        <fullName evidence="7">Salicylate hydroxylase</fullName>
    </submittedName>
</protein>
<evidence type="ECO:0000256" key="3">
    <source>
        <dbReference type="ARBA" id="ARBA00022827"/>
    </source>
</evidence>
<evidence type="ECO:0000313" key="7">
    <source>
        <dbReference type="EMBL" id="SIN96977.1"/>
    </source>
</evidence>
<keyword evidence="2" id="KW-0285">Flavoprotein</keyword>
<gene>
    <name evidence="7" type="ORF">SAMN05444002_1830</name>
</gene>
<evidence type="ECO:0000256" key="2">
    <source>
        <dbReference type="ARBA" id="ARBA00022630"/>
    </source>
</evidence>
<comment type="cofactor">
    <cofactor evidence="1">
        <name>FAD</name>
        <dbReference type="ChEBI" id="CHEBI:57692"/>
    </cofactor>
</comment>
<evidence type="ECO:0000313" key="8">
    <source>
        <dbReference type="Proteomes" id="UP000184932"/>
    </source>
</evidence>
<dbReference type="Gene3D" id="3.50.50.60">
    <property type="entry name" value="FAD/NAD(P)-binding domain"/>
    <property type="match status" value="1"/>
</dbReference>
<dbReference type="STRING" id="1217970.SAMN05444002_1830"/>
<dbReference type="SUPFAM" id="SSF51905">
    <property type="entry name" value="FAD/NAD(P)-binding domain"/>
    <property type="match status" value="1"/>
</dbReference>
<dbReference type="Pfam" id="PF01494">
    <property type="entry name" value="FAD_binding_3"/>
    <property type="match status" value="2"/>
</dbReference>
<evidence type="ECO:0000259" key="6">
    <source>
        <dbReference type="Pfam" id="PF01494"/>
    </source>
</evidence>
<feature type="domain" description="FAD-binding" evidence="6">
    <location>
        <begin position="7"/>
        <end position="163"/>
    </location>
</feature>
<dbReference type="GO" id="GO:0004497">
    <property type="term" value="F:monooxygenase activity"/>
    <property type="evidence" value="ECO:0007669"/>
    <property type="project" value="UniProtKB-KW"/>
</dbReference>
<feature type="domain" description="FAD-binding" evidence="6">
    <location>
        <begin position="254"/>
        <end position="335"/>
    </location>
</feature>
<keyword evidence="8" id="KW-1185">Reference proteome</keyword>
<keyword evidence="3" id="KW-0274">FAD</keyword>
<dbReference type="OrthoDB" id="4230779at2"/>
<dbReference type="RefSeq" id="WP_074255921.1">
    <property type="nucleotide sequence ID" value="NZ_FSRL01000001.1"/>
</dbReference>
<dbReference type="PANTHER" id="PTHR13789">
    <property type="entry name" value="MONOOXYGENASE"/>
    <property type="match status" value="1"/>
</dbReference>
<keyword evidence="5" id="KW-0503">Monooxygenase</keyword>
<dbReference type="PRINTS" id="PR00420">
    <property type="entry name" value="RNGMNOXGNASE"/>
</dbReference>
<dbReference type="SUPFAM" id="SSF54373">
    <property type="entry name" value="FAD-linked reductases, C-terminal domain"/>
    <property type="match status" value="1"/>
</dbReference>
<sequence length="385" mass="40737">MALIGLDVLVLGGGIAGLATARALALRGARVRLVEQAGEIGEVGAGIQVSPNAGRVLGALGLGEAFAEVSDESRGVRMREAASGREVAFVPYAGRGRFANVHRADIIEVLERGAREAGVEIVLGCRVAEVRPEGAVVTATGEGLEAGLVVGADGLHSVARAALMGPEEPVFTHQVAWRALVEAEGPLPPEAQLFLAPGRHLVAYPLRGGRLVNIVACEEAADWAEEGWQVPGEPGAFRPAFGGFGGPVPGWLERVERVRRWGLFRHGVATRWQRERLVILGDAAHPTLPYLAQGAAMGLEDAWVLAAELDRADGMEAGLAAFQAARAERCRRIVAAATANARNYHMGRGPKRWLAHRALGAASRFAPGMLPGRFDWLWGEDVTAV</sequence>
<evidence type="ECO:0000256" key="1">
    <source>
        <dbReference type="ARBA" id="ARBA00001974"/>
    </source>
</evidence>
<dbReference type="EMBL" id="FSRL01000001">
    <property type="protein sequence ID" value="SIN96977.1"/>
    <property type="molecule type" value="Genomic_DNA"/>
</dbReference>